<organism evidence="3 4">
    <name type="scientific">Pseudomonas benzenivorans</name>
    <dbReference type="NCBI Taxonomy" id="556533"/>
    <lineage>
        <taxon>Bacteria</taxon>
        <taxon>Pseudomonadati</taxon>
        <taxon>Pseudomonadota</taxon>
        <taxon>Gammaproteobacteria</taxon>
        <taxon>Pseudomonadales</taxon>
        <taxon>Pseudomonadaceae</taxon>
        <taxon>Pseudomonas</taxon>
    </lineage>
</organism>
<reference evidence="3" key="1">
    <citation type="submission" date="2021-04" db="EMBL/GenBank/DDBJ databases">
        <title>Oceanospirillales bacteria with DddD are important DMSP degraders in coastal seawater.</title>
        <authorList>
            <person name="Liu J."/>
        </authorList>
    </citation>
    <scope>NUCLEOTIDE SEQUENCE</scope>
    <source>
        <strain evidence="3">D13-4</strain>
    </source>
</reference>
<name>A0ABY5HB15_9PSED</name>
<dbReference type="PANTHER" id="PTHR43669">
    <property type="entry name" value="5-KETO-D-GLUCONATE 5-REDUCTASE"/>
    <property type="match status" value="1"/>
</dbReference>
<sequence length="170" mass="16686">MGRRFNGKVAPITGGAGGYGLAAAELSAAHGRHVGIAGLRGSKGDHVAVHSCAAGREVVCAPLHLSETSKAAVTGHYVEAALGSTTVSVKPTGSFSAVPLLDATGVEWGRVLAVNANSMLSVTRAVQPALMGSGGASIASTSTLSAVAETAMALLHSTSKGAGHMPACAT</sequence>
<dbReference type="Gene3D" id="3.40.50.720">
    <property type="entry name" value="NAD(P)-binding Rossmann-like Domain"/>
    <property type="match status" value="1"/>
</dbReference>
<comment type="similarity">
    <text evidence="1">Belongs to the short-chain dehydrogenases/reductases (SDR) family.</text>
</comment>
<keyword evidence="2" id="KW-0560">Oxidoreductase</keyword>
<dbReference type="EMBL" id="CP073346">
    <property type="protein sequence ID" value="UTW08196.1"/>
    <property type="molecule type" value="Genomic_DNA"/>
</dbReference>
<dbReference type="SUPFAM" id="SSF51735">
    <property type="entry name" value="NAD(P)-binding Rossmann-fold domains"/>
    <property type="match status" value="1"/>
</dbReference>
<evidence type="ECO:0000256" key="1">
    <source>
        <dbReference type="ARBA" id="ARBA00006484"/>
    </source>
</evidence>
<gene>
    <name evidence="3" type="ORF">KDW96_02380</name>
</gene>
<protein>
    <submittedName>
        <fullName evidence="3">SDR family NAD(P)-dependent oxidoreductase</fullName>
    </submittedName>
</protein>
<dbReference type="PANTHER" id="PTHR43669:SF3">
    <property type="entry name" value="ALCOHOL DEHYDROGENASE, PUTATIVE (AFU_ORTHOLOGUE AFUA_3G03445)-RELATED"/>
    <property type="match status" value="1"/>
</dbReference>
<dbReference type="Pfam" id="PF00106">
    <property type="entry name" value="adh_short"/>
    <property type="match status" value="1"/>
</dbReference>
<dbReference type="RefSeq" id="WP_255838804.1">
    <property type="nucleotide sequence ID" value="NZ_CP073346.1"/>
</dbReference>
<dbReference type="InterPro" id="IPR036291">
    <property type="entry name" value="NAD(P)-bd_dom_sf"/>
</dbReference>
<dbReference type="Proteomes" id="UP001059672">
    <property type="component" value="Chromosome"/>
</dbReference>
<dbReference type="InterPro" id="IPR002347">
    <property type="entry name" value="SDR_fam"/>
</dbReference>
<keyword evidence="4" id="KW-1185">Reference proteome</keyword>
<evidence type="ECO:0000313" key="3">
    <source>
        <dbReference type="EMBL" id="UTW08196.1"/>
    </source>
</evidence>
<proteinExistence type="inferred from homology"/>
<evidence type="ECO:0000256" key="2">
    <source>
        <dbReference type="ARBA" id="ARBA00023002"/>
    </source>
</evidence>
<evidence type="ECO:0000313" key="4">
    <source>
        <dbReference type="Proteomes" id="UP001059672"/>
    </source>
</evidence>
<accession>A0ABY5HB15</accession>